<name>A0A087BSS8_9BIFI</name>
<evidence type="ECO:0000256" key="1">
    <source>
        <dbReference type="ARBA" id="ARBA00023015"/>
    </source>
</evidence>
<dbReference type="InterPro" id="IPR050109">
    <property type="entry name" value="HTH-type_TetR-like_transc_reg"/>
</dbReference>
<evidence type="ECO:0000256" key="4">
    <source>
        <dbReference type="PROSITE-ProRule" id="PRU00335"/>
    </source>
</evidence>
<keyword evidence="7" id="KW-1185">Reference proteome</keyword>
<dbReference type="EMBL" id="JGZE01000029">
    <property type="protein sequence ID" value="KFI74078.1"/>
    <property type="molecule type" value="Genomic_DNA"/>
</dbReference>
<dbReference type="Gene3D" id="1.10.10.60">
    <property type="entry name" value="Homeodomain-like"/>
    <property type="match status" value="1"/>
</dbReference>
<dbReference type="InterPro" id="IPR036271">
    <property type="entry name" value="Tet_transcr_reg_TetR-rel_C_sf"/>
</dbReference>
<comment type="caution">
    <text evidence="6">The sequence shown here is derived from an EMBL/GenBank/DDBJ whole genome shotgun (WGS) entry which is preliminary data.</text>
</comment>
<evidence type="ECO:0000313" key="7">
    <source>
        <dbReference type="Proteomes" id="UP000029082"/>
    </source>
</evidence>
<dbReference type="InterPro" id="IPR009057">
    <property type="entry name" value="Homeodomain-like_sf"/>
</dbReference>
<feature type="DNA-binding region" description="H-T-H motif" evidence="4">
    <location>
        <begin position="14"/>
        <end position="33"/>
    </location>
</feature>
<dbReference type="SUPFAM" id="SSF46689">
    <property type="entry name" value="Homeodomain-like"/>
    <property type="match status" value="1"/>
</dbReference>
<proteinExistence type="predicted"/>
<sequence>MLDIITSQGIGAVSIEEVSRRSGIAKTTIYRRYRNTEDMLRGMHAFQLTDTDELDDLEPSLDNFALLLERLIARFSSEIGIKAVGVLLSSGNAHLNRLVQQAVRPERDRIAAFLKRGTQAGLLRRGLDIRFLFNTIIGSMVACATFPTKLPPSTTPVTASAPAPDEERAGRDWATQLAHLLWPAIAA</sequence>
<dbReference type="SUPFAM" id="SSF48498">
    <property type="entry name" value="Tetracyclin repressor-like, C-terminal domain"/>
    <property type="match status" value="1"/>
</dbReference>
<reference evidence="6 7" key="1">
    <citation type="submission" date="2014-03" db="EMBL/GenBank/DDBJ databases">
        <title>Genomics of Bifidobacteria.</title>
        <authorList>
            <person name="Ventura M."/>
            <person name="Milani C."/>
            <person name="Lugli G.A."/>
        </authorList>
    </citation>
    <scope>NUCLEOTIDE SEQUENCE [LARGE SCALE GENOMIC DNA]</scope>
    <source>
        <strain evidence="6 7">DSM 21395</strain>
    </source>
</reference>
<protein>
    <submittedName>
        <fullName evidence="6">TetR family transcriptional regulator</fullName>
    </submittedName>
</protein>
<dbReference type="PANTHER" id="PTHR30055:SF234">
    <property type="entry name" value="HTH-TYPE TRANSCRIPTIONAL REGULATOR BETI"/>
    <property type="match status" value="1"/>
</dbReference>
<keyword evidence="1" id="KW-0805">Transcription regulation</keyword>
<dbReference type="AlphaFoldDB" id="A0A087BSS8"/>
<dbReference type="STRING" id="1437603.GCA_000771525_01697"/>
<dbReference type="InterPro" id="IPR001647">
    <property type="entry name" value="HTH_TetR"/>
</dbReference>
<dbReference type="Pfam" id="PF00440">
    <property type="entry name" value="TetR_N"/>
    <property type="match status" value="1"/>
</dbReference>
<evidence type="ECO:0000313" key="6">
    <source>
        <dbReference type="EMBL" id="KFI74078.1"/>
    </source>
</evidence>
<accession>A0A087BSS8</accession>
<dbReference type="Gene3D" id="1.10.357.10">
    <property type="entry name" value="Tetracycline Repressor, domain 2"/>
    <property type="match status" value="1"/>
</dbReference>
<organism evidence="6 7">
    <name type="scientific">Bifidobacterium mongoliense DSM 21395</name>
    <dbReference type="NCBI Taxonomy" id="1437603"/>
    <lineage>
        <taxon>Bacteria</taxon>
        <taxon>Bacillati</taxon>
        <taxon>Actinomycetota</taxon>
        <taxon>Actinomycetes</taxon>
        <taxon>Bifidobacteriales</taxon>
        <taxon>Bifidobacteriaceae</taxon>
        <taxon>Bifidobacterium</taxon>
    </lineage>
</organism>
<dbReference type="PANTHER" id="PTHR30055">
    <property type="entry name" value="HTH-TYPE TRANSCRIPTIONAL REGULATOR RUTR"/>
    <property type="match status" value="1"/>
</dbReference>
<keyword evidence="2 4" id="KW-0238">DNA-binding</keyword>
<evidence type="ECO:0000256" key="3">
    <source>
        <dbReference type="ARBA" id="ARBA00023163"/>
    </source>
</evidence>
<dbReference type="GO" id="GO:0003700">
    <property type="term" value="F:DNA-binding transcription factor activity"/>
    <property type="evidence" value="ECO:0007669"/>
    <property type="project" value="TreeGrafter"/>
</dbReference>
<dbReference type="GO" id="GO:0000976">
    <property type="term" value="F:transcription cis-regulatory region binding"/>
    <property type="evidence" value="ECO:0007669"/>
    <property type="project" value="TreeGrafter"/>
</dbReference>
<gene>
    <name evidence="6" type="ORF">BMON_1698</name>
</gene>
<keyword evidence="3" id="KW-0804">Transcription</keyword>
<evidence type="ECO:0000256" key="2">
    <source>
        <dbReference type="ARBA" id="ARBA00023125"/>
    </source>
</evidence>
<feature type="domain" description="HTH tetR-type" evidence="5">
    <location>
        <begin position="1"/>
        <end position="51"/>
    </location>
</feature>
<dbReference type="eggNOG" id="COG1309">
    <property type="taxonomic scope" value="Bacteria"/>
</dbReference>
<evidence type="ECO:0000259" key="5">
    <source>
        <dbReference type="PROSITE" id="PS50977"/>
    </source>
</evidence>
<dbReference type="Proteomes" id="UP000029082">
    <property type="component" value="Unassembled WGS sequence"/>
</dbReference>
<dbReference type="PROSITE" id="PS50977">
    <property type="entry name" value="HTH_TETR_2"/>
    <property type="match status" value="1"/>
</dbReference>